<evidence type="ECO:0000256" key="2">
    <source>
        <dbReference type="SAM" id="SignalP"/>
    </source>
</evidence>
<evidence type="ECO:0000259" key="3">
    <source>
        <dbReference type="PROSITE" id="PS51688"/>
    </source>
</evidence>
<name>A0A915YLU8_9BACT</name>
<keyword evidence="2" id="KW-0732">Signal</keyword>
<dbReference type="Proteomes" id="UP001060919">
    <property type="component" value="Chromosome"/>
</dbReference>
<dbReference type="RefSeq" id="WP_264790456.1">
    <property type="nucleotide sequence ID" value="NZ_AP026867.1"/>
</dbReference>
<dbReference type="KEGG" id="aup:AsAng_0060760"/>
<reference evidence="4" key="1">
    <citation type="submission" date="2022-09" db="EMBL/GenBank/DDBJ databases">
        <title>Aureispira anguillicida sp. nov., isolated from Leptocephalus of Japanese eel Anguilla japonica.</title>
        <authorList>
            <person name="Yuasa K."/>
            <person name="Mekata T."/>
            <person name="Ikunari K."/>
        </authorList>
    </citation>
    <scope>NUCLEOTIDE SEQUENCE</scope>
    <source>
        <strain evidence="4">EL160426</strain>
    </source>
</reference>
<evidence type="ECO:0000313" key="5">
    <source>
        <dbReference type="Proteomes" id="UP001060919"/>
    </source>
</evidence>
<keyword evidence="5" id="KW-1185">Reference proteome</keyword>
<dbReference type="InterPro" id="IPR030392">
    <property type="entry name" value="S74_ICA"/>
</dbReference>
<feature type="chain" id="PRO_5037414912" evidence="2">
    <location>
        <begin position="22"/>
        <end position="455"/>
    </location>
</feature>
<accession>A0A915YLU8</accession>
<sequence length="455" mass="49448">MKSTSPVIGFLLMTLPLTSFAQNVGIGNTNPLEKLDVNGDLLIRGQDIYVSHDATANTNNDYISYDDAVPTTLGGGGIFHFHADDTRASTWQSPSASISARGAYFAGRVGIGTDNPLSLAHISSGTANDAVVRIEADTDDNNEDDNPRVELYQDAGSVGAMIGYYDGAHLSGNVFRIGTRYTNVDDWSTFTINTQTKHIGIGTNNPDQRLDINGGGIQLNGEFGIGFVGAIPYDGNVSGDRAKIYYDGDFIGTYYDFLVFEKTDANNADPDGGIVFTMKGSDNIRTSALTIRGNARVGLQTISNPAYALELPNSTAVGTGRARANAWATYSDGRLKDARKTIPYGLQTVLQLNPLIYQHHHSTTDKDGTIKIEEQSALDIGFIAQELKPLIPEAVHSPENEAQDLWAVDYTRLIPVLTKAIQEQQTTIKHLEQKCNHIQAQYQQLQEKLEQAPSN</sequence>
<gene>
    <name evidence="4" type="ORF">AsAng_0060760</name>
</gene>
<dbReference type="EMBL" id="AP026867">
    <property type="protein sequence ID" value="BDS15292.1"/>
    <property type="molecule type" value="Genomic_DNA"/>
</dbReference>
<evidence type="ECO:0000256" key="1">
    <source>
        <dbReference type="SAM" id="Coils"/>
    </source>
</evidence>
<proteinExistence type="predicted"/>
<keyword evidence="1" id="KW-0175">Coiled coil</keyword>
<dbReference type="AlphaFoldDB" id="A0A915YLU8"/>
<feature type="domain" description="Peptidase S74" evidence="3">
    <location>
        <begin position="331"/>
        <end position="435"/>
    </location>
</feature>
<organism evidence="4 5">
    <name type="scientific">Aureispira anguillae</name>
    <dbReference type="NCBI Taxonomy" id="2864201"/>
    <lineage>
        <taxon>Bacteria</taxon>
        <taxon>Pseudomonadati</taxon>
        <taxon>Bacteroidota</taxon>
        <taxon>Saprospiria</taxon>
        <taxon>Saprospirales</taxon>
        <taxon>Saprospiraceae</taxon>
        <taxon>Aureispira</taxon>
    </lineage>
</organism>
<feature type="coiled-coil region" evidence="1">
    <location>
        <begin position="421"/>
        <end position="448"/>
    </location>
</feature>
<dbReference type="Pfam" id="PF13884">
    <property type="entry name" value="Peptidase_S74"/>
    <property type="match status" value="1"/>
</dbReference>
<protein>
    <submittedName>
        <fullName evidence="4">Tail fiber domain-containing protein</fullName>
    </submittedName>
</protein>
<evidence type="ECO:0000313" key="4">
    <source>
        <dbReference type="EMBL" id="BDS15292.1"/>
    </source>
</evidence>
<dbReference type="PROSITE" id="PS51688">
    <property type="entry name" value="ICA"/>
    <property type="match status" value="1"/>
</dbReference>
<feature type="signal peptide" evidence="2">
    <location>
        <begin position="1"/>
        <end position="21"/>
    </location>
</feature>